<name>A0A0P6Y5C1_9CHLR</name>
<evidence type="ECO:0008006" key="4">
    <source>
        <dbReference type="Google" id="ProtNLM"/>
    </source>
</evidence>
<evidence type="ECO:0000313" key="2">
    <source>
        <dbReference type="EMBL" id="KPL87056.1"/>
    </source>
</evidence>
<feature type="transmembrane region" description="Helical" evidence="1">
    <location>
        <begin position="217"/>
        <end position="237"/>
    </location>
</feature>
<organism evidence="2 3">
    <name type="scientific">Herpetosiphon geysericola</name>
    <dbReference type="NCBI Taxonomy" id="70996"/>
    <lineage>
        <taxon>Bacteria</taxon>
        <taxon>Bacillati</taxon>
        <taxon>Chloroflexota</taxon>
        <taxon>Chloroflexia</taxon>
        <taxon>Herpetosiphonales</taxon>
        <taxon>Herpetosiphonaceae</taxon>
        <taxon>Herpetosiphon</taxon>
    </lineage>
</organism>
<keyword evidence="1" id="KW-0472">Membrane</keyword>
<gene>
    <name evidence="2" type="ORF">SE18_11235</name>
</gene>
<dbReference type="OrthoDB" id="9807874at2"/>
<dbReference type="AlphaFoldDB" id="A0A0P6Y5C1"/>
<dbReference type="InterPro" id="IPR011990">
    <property type="entry name" value="TPR-like_helical_dom_sf"/>
</dbReference>
<dbReference type="RefSeq" id="WP_054534549.1">
    <property type="nucleotide sequence ID" value="NZ_LGKP01000019.1"/>
</dbReference>
<keyword evidence="3" id="KW-1185">Reference proteome</keyword>
<dbReference type="SUPFAM" id="SSF57903">
    <property type="entry name" value="FYVE/PHD zinc finger"/>
    <property type="match status" value="1"/>
</dbReference>
<evidence type="ECO:0000256" key="1">
    <source>
        <dbReference type="SAM" id="Phobius"/>
    </source>
</evidence>
<dbReference type="Gene3D" id="1.25.40.10">
    <property type="entry name" value="Tetratricopeptide repeat domain"/>
    <property type="match status" value="1"/>
</dbReference>
<accession>A0A0P6Y5C1</accession>
<keyword evidence="1" id="KW-0812">Transmembrane</keyword>
<dbReference type="InterPro" id="IPR011011">
    <property type="entry name" value="Znf_FYVE_PHD"/>
</dbReference>
<sequence length="261" mass="27990">MLDLEQIDDVGTLLSAGREAAQHGDKTAARNALRKANRLAPNDVHVLLALAEVVGTFNERRLLLEQALKLEPENIAAQGALAALKSGAANPHPAVNLPPIDPTPLMAPTSETLYCYRHPTVETGLRCIQCARPICSKCSERTPVGFICPECRKERRSPIYQVEPLDAVKAGAISLVLGGVGAYICSFFGIFLFLFMGAVIGELIMRVIDWATRKRGLVMQIAAAGSFAVGAILAAVFWVGFTIGLILFLGIGVSTIVARLR</sequence>
<dbReference type="STRING" id="70996.SE18_11235"/>
<dbReference type="SUPFAM" id="SSF48452">
    <property type="entry name" value="TPR-like"/>
    <property type="match status" value="1"/>
</dbReference>
<evidence type="ECO:0000313" key="3">
    <source>
        <dbReference type="Proteomes" id="UP000050277"/>
    </source>
</evidence>
<proteinExistence type="predicted"/>
<dbReference type="Proteomes" id="UP000050277">
    <property type="component" value="Unassembled WGS sequence"/>
</dbReference>
<comment type="caution">
    <text evidence="2">The sequence shown here is derived from an EMBL/GenBank/DDBJ whole genome shotgun (WGS) entry which is preliminary data.</text>
</comment>
<dbReference type="EMBL" id="LGKP01000019">
    <property type="protein sequence ID" value="KPL87056.1"/>
    <property type="molecule type" value="Genomic_DNA"/>
</dbReference>
<feature type="transmembrane region" description="Helical" evidence="1">
    <location>
        <begin position="243"/>
        <end position="260"/>
    </location>
</feature>
<reference evidence="2 3" key="1">
    <citation type="submission" date="2015-07" db="EMBL/GenBank/DDBJ databases">
        <title>Whole genome sequence of Herpetosiphon geysericola DSM 7119.</title>
        <authorList>
            <person name="Hemp J."/>
            <person name="Ward L.M."/>
            <person name="Pace L.A."/>
            <person name="Fischer W.W."/>
        </authorList>
    </citation>
    <scope>NUCLEOTIDE SEQUENCE [LARGE SCALE GENOMIC DNA]</scope>
    <source>
        <strain evidence="2 3">DSM 7119</strain>
    </source>
</reference>
<keyword evidence="1" id="KW-1133">Transmembrane helix</keyword>
<feature type="transmembrane region" description="Helical" evidence="1">
    <location>
        <begin position="180"/>
        <end position="205"/>
    </location>
</feature>
<protein>
    <recommendedName>
        <fullName evidence="4">B box-type domain-containing protein</fullName>
    </recommendedName>
</protein>